<evidence type="ECO:0000313" key="1">
    <source>
        <dbReference type="EMBL" id="VDD98091.1"/>
    </source>
</evidence>
<dbReference type="Proteomes" id="UP000274131">
    <property type="component" value="Unassembled WGS sequence"/>
</dbReference>
<dbReference type="WBParaSite" id="EVEC_0001371801-mRNA-1">
    <property type="protein sequence ID" value="EVEC_0001371801-mRNA-1"/>
    <property type="gene ID" value="EVEC_0001371801"/>
</dbReference>
<dbReference type="EMBL" id="UXUI01017638">
    <property type="protein sequence ID" value="VDD98091.1"/>
    <property type="molecule type" value="Genomic_DNA"/>
</dbReference>
<proteinExistence type="predicted"/>
<keyword evidence="2" id="KW-1185">Reference proteome</keyword>
<name>A0A0N4VRP6_ENTVE</name>
<evidence type="ECO:0000313" key="2">
    <source>
        <dbReference type="Proteomes" id="UP000274131"/>
    </source>
</evidence>
<reference evidence="3" key="1">
    <citation type="submission" date="2017-02" db="UniProtKB">
        <authorList>
            <consortium name="WormBaseParasite"/>
        </authorList>
    </citation>
    <scope>IDENTIFICATION</scope>
</reference>
<protein>
    <submittedName>
        <fullName evidence="3">Secreted protein</fullName>
    </submittedName>
</protein>
<accession>A0A0N4VRP6</accession>
<evidence type="ECO:0000313" key="3">
    <source>
        <dbReference type="WBParaSite" id="EVEC_0001371801-mRNA-1"/>
    </source>
</evidence>
<sequence>MLNTVMLPVFNRLTSISIHKIRRYGQTRNLLLMLKIDRCHRMHRYRHQSILPIHRWLVVDLFIDL</sequence>
<organism evidence="3">
    <name type="scientific">Enterobius vermicularis</name>
    <name type="common">Human pinworm</name>
    <dbReference type="NCBI Taxonomy" id="51028"/>
    <lineage>
        <taxon>Eukaryota</taxon>
        <taxon>Metazoa</taxon>
        <taxon>Ecdysozoa</taxon>
        <taxon>Nematoda</taxon>
        <taxon>Chromadorea</taxon>
        <taxon>Rhabditida</taxon>
        <taxon>Spirurina</taxon>
        <taxon>Oxyuridomorpha</taxon>
        <taxon>Oxyuroidea</taxon>
        <taxon>Oxyuridae</taxon>
        <taxon>Enterobius</taxon>
    </lineage>
</organism>
<reference evidence="1 2" key="2">
    <citation type="submission" date="2018-10" db="EMBL/GenBank/DDBJ databases">
        <authorList>
            <consortium name="Pathogen Informatics"/>
        </authorList>
    </citation>
    <scope>NUCLEOTIDE SEQUENCE [LARGE SCALE GENOMIC DNA]</scope>
</reference>
<gene>
    <name evidence="1" type="ORF">EVEC_LOCUS12842</name>
</gene>
<dbReference type="AlphaFoldDB" id="A0A0N4VRP6"/>